<dbReference type="InterPro" id="IPR010935">
    <property type="entry name" value="SMC_hinge"/>
</dbReference>
<dbReference type="PIRSF" id="PIRSF005719">
    <property type="entry name" value="SMC"/>
    <property type="match status" value="1"/>
</dbReference>
<feature type="binding site" evidence="7">
    <location>
        <begin position="32"/>
        <end position="39"/>
    </location>
    <ligand>
        <name>ATP</name>
        <dbReference type="ChEBI" id="CHEBI:30616"/>
    </ligand>
</feature>
<gene>
    <name evidence="7" type="primary">smc</name>
    <name evidence="10" type="ORF">LR3_00435</name>
</gene>
<keyword evidence="6 7" id="KW-0238">DNA-binding</keyword>
<dbReference type="InterPro" id="IPR011890">
    <property type="entry name" value="SMC_prok"/>
</dbReference>
<keyword evidence="5 7" id="KW-0175">Coiled coil</keyword>
<reference evidence="10 11" key="1">
    <citation type="submission" date="2014-06" db="EMBL/GenBank/DDBJ databases">
        <title>Genetic determinant of reutericyclin biosynthesis of Lactobacillus reuteri.</title>
        <authorList>
            <person name="Lin X."/>
            <person name="Duar R."/>
            <person name="Walter J."/>
            <person name="Gaenzle M."/>
        </authorList>
    </citation>
    <scope>NUCLEOTIDE SEQUENCE [LARGE SCALE GENOMIC DNA]</scope>
    <source>
        <strain evidence="10 11">LTH2584</strain>
    </source>
</reference>
<dbReference type="Pfam" id="PF02463">
    <property type="entry name" value="SMC_N"/>
    <property type="match status" value="2"/>
</dbReference>
<dbReference type="Gene3D" id="1.20.1060.20">
    <property type="match status" value="1"/>
</dbReference>
<dbReference type="GO" id="GO:0003677">
    <property type="term" value="F:DNA binding"/>
    <property type="evidence" value="ECO:0007669"/>
    <property type="project" value="UniProtKB-UniRule"/>
</dbReference>
<evidence type="ECO:0000256" key="3">
    <source>
        <dbReference type="ARBA" id="ARBA00022741"/>
    </source>
</evidence>
<dbReference type="Gene3D" id="3.30.70.1620">
    <property type="match status" value="1"/>
</dbReference>
<feature type="region of interest" description="Disordered" evidence="8">
    <location>
        <begin position="859"/>
        <end position="878"/>
    </location>
</feature>
<protein>
    <recommendedName>
        <fullName evidence="7">Chromosome partition protein Smc</fullName>
    </recommendedName>
</protein>
<dbReference type="Gene3D" id="3.40.50.300">
    <property type="entry name" value="P-loop containing nucleotide triphosphate hydrolases"/>
    <property type="match status" value="2"/>
</dbReference>
<dbReference type="GO" id="GO:0005524">
    <property type="term" value="F:ATP binding"/>
    <property type="evidence" value="ECO:0007669"/>
    <property type="project" value="UniProtKB-UniRule"/>
</dbReference>
<dbReference type="InterPro" id="IPR024704">
    <property type="entry name" value="SMC"/>
</dbReference>
<evidence type="ECO:0000259" key="9">
    <source>
        <dbReference type="SMART" id="SM00968"/>
    </source>
</evidence>
<comment type="domain">
    <text evidence="7">Contains large globular domains required for ATP hydrolysis at each terminus and a third globular domain forming a flexible hinge near the middle of the molecule. These domains are separated by coiled-coil structures.</text>
</comment>
<evidence type="ECO:0000313" key="10">
    <source>
        <dbReference type="EMBL" id="KEK14340.1"/>
    </source>
</evidence>
<evidence type="ECO:0000256" key="7">
    <source>
        <dbReference type="HAMAP-Rule" id="MF_01894"/>
    </source>
</evidence>
<dbReference type="GO" id="GO:0005694">
    <property type="term" value="C:chromosome"/>
    <property type="evidence" value="ECO:0007669"/>
    <property type="project" value="InterPro"/>
</dbReference>
<keyword evidence="4 7" id="KW-0067">ATP-binding</keyword>
<feature type="coiled-coil region" evidence="7">
    <location>
        <begin position="167"/>
        <end position="208"/>
    </location>
</feature>
<accession>A0A073JZG2</accession>
<name>A0A073JZG2_LIMRT</name>
<comment type="subcellular location">
    <subcellularLocation>
        <location evidence="1 7">Cytoplasm</location>
    </subcellularLocation>
</comment>
<evidence type="ECO:0000256" key="4">
    <source>
        <dbReference type="ARBA" id="ARBA00022840"/>
    </source>
</evidence>
<dbReference type="GO" id="GO:0007062">
    <property type="term" value="P:sister chromatid cohesion"/>
    <property type="evidence" value="ECO:0007669"/>
    <property type="project" value="InterPro"/>
</dbReference>
<dbReference type="GO" id="GO:0030261">
    <property type="term" value="P:chromosome condensation"/>
    <property type="evidence" value="ECO:0007669"/>
    <property type="project" value="InterPro"/>
</dbReference>
<dbReference type="Pfam" id="PF06470">
    <property type="entry name" value="SMC_hinge"/>
    <property type="match status" value="1"/>
</dbReference>
<dbReference type="SUPFAM" id="SSF75553">
    <property type="entry name" value="Smc hinge domain"/>
    <property type="match status" value="1"/>
</dbReference>
<comment type="function">
    <text evidence="7">Required for chromosome condensation and partitioning.</text>
</comment>
<dbReference type="FunFam" id="3.40.50.300:FF:000901">
    <property type="entry name" value="Chromosome partition protein Smc"/>
    <property type="match status" value="1"/>
</dbReference>
<evidence type="ECO:0000256" key="6">
    <source>
        <dbReference type="ARBA" id="ARBA00023125"/>
    </source>
</evidence>
<dbReference type="PANTHER" id="PTHR43977">
    <property type="entry name" value="STRUCTURAL MAINTENANCE OF CHROMOSOMES PROTEIN 3"/>
    <property type="match status" value="1"/>
</dbReference>
<feature type="domain" description="SMC hinge" evidence="9">
    <location>
        <begin position="519"/>
        <end position="637"/>
    </location>
</feature>
<dbReference type="InterPro" id="IPR027417">
    <property type="entry name" value="P-loop_NTPase"/>
</dbReference>
<dbReference type="GO" id="GO:0007059">
    <property type="term" value="P:chromosome segregation"/>
    <property type="evidence" value="ECO:0007669"/>
    <property type="project" value="UniProtKB-UniRule"/>
</dbReference>
<dbReference type="InterPro" id="IPR036277">
    <property type="entry name" value="SMC_hinge_sf"/>
</dbReference>
<dbReference type="SMART" id="SM00968">
    <property type="entry name" value="SMC_hinge"/>
    <property type="match status" value="1"/>
</dbReference>
<dbReference type="CDD" id="cd03278">
    <property type="entry name" value="ABC_SMC_barmotin"/>
    <property type="match status" value="2"/>
</dbReference>
<dbReference type="EMBL" id="JOSX01000020">
    <property type="protein sequence ID" value="KEK14340.1"/>
    <property type="molecule type" value="Genomic_DNA"/>
</dbReference>
<evidence type="ECO:0000313" key="11">
    <source>
        <dbReference type="Proteomes" id="UP000027731"/>
    </source>
</evidence>
<dbReference type="SUPFAM" id="SSF52540">
    <property type="entry name" value="P-loop containing nucleoside triphosphate hydrolases"/>
    <property type="match status" value="2"/>
</dbReference>
<comment type="caution">
    <text evidence="10">The sequence shown here is derived from an EMBL/GenBank/DDBJ whole genome shotgun (WGS) entry which is preliminary data.</text>
</comment>
<evidence type="ECO:0000256" key="2">
    <source>
        <dbReference type="ARBA" id="ARBA00022490"/>
    </source>
</evidence>
<keyword evidence="2 7" id="KW-0963">Cytoplasm</keyword>
<dbReference type="GO" id="GO:0005737">
    <property type="term" value="C:cytoplasm"/>
    <property type="evidence" value="ECO:0007669"/>
    <property type="project" value="UniProtKB-SubCell"/>
</dbReference>
<evidence type="ECO:0000256" key="1">
    <source>
        <dbReference type="ARBA" id="ARBA00004496"/>
    </source>
</evidence>
<dbReference type="NCBIfam" id="TIGR02168">
    <property type="entry name" value="SMC_prok_B"/>
    <property type="match status" value="1"/>
</dbReference>
<feature type="compositionally biased region" description="Low complexity" evidence="8">
    <location>
        <begin position="859"/>
        <end position="875"/>
    </location>
</feature>
<organism evidence="10 11">
    <name type="scientific">Limosilactobacillus reuteri</name>
    <name type="common">Lactobacillus reuteri</name>
    <dbReference type="NCBI Taxonomy" id="1598"/>
    <lineage>
        <taxon>Bacteria</taxon>
        <taxon>Bacillati</taxon>
        <taxon>Bacillota</taxon>
        <taxon>Bacilli</taxon>
        <taxon>Lactobacillales</taxon>
        <taxon>Lactobacillaceae</taxon>
        <taxon>Limosilactobacillus</taxon>
    </lineage>
</organism>
<dbReference type="GO" id="GO:0006260">
    <property type="term" value="P:DNA replication"/>
    <property type="evidence" value="ECO:0007669"/>
    <property type="project" value="UniProtKB-UniRule"/>
</dbReference>
<sequence>MQLLSLTLDGFKSFAQKTTIKFEPGMTGIVGPNGSGKSNIIEAIQWVMGEQSAHHLRGDRMADVIFNGSSDRKPLNRALVSITLDNSDHYLASEFTELTITRKIYRNGDSEYLINDQNVRLKDITDLFIDSGLGRESFSIISQGRIEEIFNGKPIDRRGIIETVAGVAKYKKNKETAEKRLTTTMENLNRVNDIISELEKQIEPLEEQSAIAQDYLEQKKQFDVLDRTQTVRHYDEYYEKLTKLGIKLEQAEAMVKDYQGQAGHDRQQLDNLKQKRQQLNATKDRLQAIILNQTEAIAKYENQQSVSSVRREQRENEQRRLTAQQAELNARLKEVKTSQQANDQQLTKQKALINSQQAEFEAARKMSSGERIAALKQQVEDLRNQQVSLMQERTTIHNQQSFLSRNHEQAMSLQRQNVEELDATKNQLAEINQEFNRYQQEAANTKKDLQTVSEKLNAAQDHREKLNYEYQTKQRDWYEALGDVRSLKSRINAYQAMADEYSGYYRGVQEVLRQRQQFPGLAGAVSELFDVPAKYTQAIETVLGSQLQQLVVDRQATAKAIINFLIKTRAGRVTILPLDTLSHRRPLSIWPQLTGLPGFLGRATELIKFDQKFQLIADHLLGTTVIADNLDHATEIARAGRHMVRVVTLDGQLINASGAMTGGATRSQRTGLLSQKQMAKQLEEELKKQEQLAANLEQEVAKLQQAQKANEQVVVDYQQQVQTLQDKFHEQESSCQLISSKHETLTNRVQILETQNKQQDTQHQDYESQVQQNNEQADKVNQELTQVVAKIKQILTQIDELQNDESTQARQLAQMQQKIAVAEERLQQYQRQSQEYNRQRREVEESLEKVAIAIAELTTQSASQSTSEQSTQTALKDAKEEQAKAKVQLEDNSVALEELEQKLSQAEAHYNRLQELQRAALDDRNNLNEERVKYESMVDRALNRLSEQYSMTIDEARQQMSELDEATLATRLKLLKRGLDDLGQVNVGAIEEYERVRERYDFLKGQQDDLLASRAQLNQTMGEMDAQVKKRFITTFNQVSQKFDETFQQIFSGGHAKLVLTDPHDLLTTGVDIMAQPPGKKNQHLSLLSGGERALTAITLLFAILKVRPVPFAILDEPEAALDEVNVQRFAHYLSKFGTEGPQFIVITHRKGTMMDADVLYGVTMQESGVSKMVSVDVVDTLQKSDN</sequence>
<dbReference type="HAMAP" id="MF_01894">
    <property type="entry name" value="Smc_prok"/>
    <property type="match status" value="1"/>
</dbReference>
<dbReference type="FunFam" id="3.40.50.300:FF:000984">
    <property type="entry name" value="Chromosome partition protein Smc"/>
    <property type="match status" value="1"/>
</dbReference>
<dbReference type="Proteomes" id="UP000027731">
    <property type="component" value="Unassembled WGS sequence"/>
</dbReference>
<dbReference type="PATRIC" id="fig|1598.90.peg.1416"/>
<comment type="similarity">
    <text evidence="7">Belongs to the SMC family.</text>
</comment>
<feature type="coiled-coil region" evidence="7">
    <location>
        <begin position="365"/>
        <end position="476"/>
    </location>
</feature>
<dbReference type="GO" id="GO:0016887">
    <property type="term" value="F:ATP hydrolysis activity"/>
    <property type="evidence" value="ECO:0007669"/>
    <property type="project" value="InterPro"/>
</dbReference>
<comment type="subunit">
    <text evidence="7">Homodimer.</text>
</comment>
<dbReference type="InterPro" id="IPR003395">
    <property type="entry name" value="RecF/RecN/SMC_N"/>
</dbReference>
<feature type="coiled-coil region" evidence="7">
    <location>
        <begin position="234"/>
        <end position="331"/>
    </location>
</feature>
<dbReference type="AlphaFoldDB" id="A0A073JZG2"/>
<proteinExistence type="inferred from homology"/>
<keyword evidence="3 7" id="KW-0547">Nucleotide-binding</keyword>
<evidence type="ECO:0000256" key="5">
    <source>
        <dbReference type="ARBA" id="ARBA00023054"/>
    </source>
</evidence>
<evidence type="ECO:0000256" key="8">
    <source>
        <dbReference type="SAM" id="MobiDB-lite"/>
    </source>
</evidence>